<keyword evidence="14" id="KW-1185">Reference proteome</keyword>
<feature type="compositionally biased region" description="Polar residues" evidence="10">
    <location>
        <begin position="1"/>
        <end position="10"/>
    </location>
</feature>
<organism evidence="13 14">
    <name type="scientific">Canavalia gladiata</name>
    <name type="common">Sword bean</name>
    <name type="synonym">Dolichos gladiatus</name>
    <dbReference type="NCBI Taxonomy" id="3824"/>
    <lineage>
        <taxon>Eukaryota</taxon>
        <taxon>Viridiplantae</taxon>
        <taxon>Streptophyta</taxon>
        <taxon>Embryophyta</taxon>
        <taxon>Tracheophyta</taxon>
        <taxon>Spermatophyta</taxon>
        <taxon>Magnoliopsida</taxon>
        <taxon>eudicotyledons</taxon>
        <taxon>Gunneridae</taxon>
        <taxon>Pentapetalae</taxon>
        <taxon>rosids</taxon>
        <taxon>fabids</taxon>
        <taxon>Fabales</taxon>
        <taxon>Fabaceae</taxon>
        <taxon>Papilionoideae</taxon>
        <taxon>50 kb inversion clade</taxon>
        <taxon>NPAAA clade</taxon>
        <taxon>indigoferoid/millettioid clade</taxon>
        <taxon>Phaseoleae</taxon>
        <taxon>Canavalia</taxon>
    </lineage>
</organism>
<keyword evidence="11" id="KW-0812">Transmembrane</keyword>
<evidence type="ECO:0000313" key="14">
    <source>
        <dbReference type="Proteomes" id="UP001367508"/>
    </source>
</evidence>
<keyword evidence="4" id="KW-0808">Transferase</keyword>
<keyword evidence="6 9" id="KW-0863">Zinc-finger</keyword>
<evidence type="ECO:0000256" key="9">
    <source>
        <dbReference type="PROSITE-ProRule" id="PRU00175"/>
    </source>
</evidence>
<feature type="region of interest" description="Disordered" evidence="10">
    <location>
        <begin position="1"/>
        <end position="29"/>
    </location>
</feature>
<dbReference type="PANTHER" id="PTHR46913:SF8">
    <property type="entry name" value="RING-TYPE E3 UBIQUITIN TRANSFERASE"/>
    <property type="match status" value="1"/>
</dbReference>
<evidence type="ECO:0000256" key="5">
    <source>
        <dbReference type="ARBA" id="ARBA00022723"/>
    </source>
</evidence>
<reference evidence="13 14" key="1">
    <citation type="submission" date="2024-01" db="EMBL/GenBank/DDBJ databases">
        <title>The genomes of 5 underutilized Papilionoideae crops provide insights into root nodulation and disease resistanc.</title>
        <authorList>
            <person name="Jiang F."/>
        </authorList>
    </citation>
    <scope>NUCLEOTIDE SEQUENCE [LARGE SCALE GENOMIC DNA]</scope>
    <source>
        <strain evidence="13">LVBAO_FW01</strain>
        <tissue evidence="13">Leaves</tissue>
    </source>
</reference>
<dbReference type="GO" id="GO:0061630">
    <property type="term" value="F:ubiquitin protein ligase activity"/>
    <property type="evidence" value="ECO:0007669"/>
    <property type="project" value="UniProtKB-EC"/>
</dbReference>
<evidence type="ECO:0000256" key="8">
    <source>
        <dbReference type="ARBA" id="ARBA00022833"/>
    </source>
</evidence>
<evidence type="ECO:0000256" key="11">
    <source>
        <dbReference type="SAM" id="Phobius"/>
    </source>
</evidence>
<evidence type="ECO:0000256" key="3">
    <source>
        <dbReference type="ARBA" id="ARBA00012483"/>
    </source>
</evidence>
<accession>A0AAN9LIX3</accession>
<evidence type="ECO:0000259" key="12">
    <source>
        <dbReference type="PROSITE" id="PS50089"/>
    </source>
</evidence>
<dbReference type="SUPFAM" id="SSF57850">
    <property type="entry name" value="RING/U-box"/>
    <property type="match status" value="1"/>
</dbReference>
<keyword evidence="8" id="KW-0862">Zinc</keyword>
<dbReference type="AlphaFoldDB" id="A0AAN9LIX3"/>
<dbReference type="CDD" id="cd16461">
    <property type="entry name" value="RING-H2_EL5-like"/>
    <property type="match status" value="1"/>
</dbReference>
<evidence type="ECO:0000256" key="4">
    <source>
        <dbReference type="ARBA" id="ARBA00022679"/>
    </source>
</evidence>
<dbReference type="InterPro" id="IPR013083">
    <property type="entry name" value="Znf_RING/FYVE/PHD"/>
</dbReference>
<keyword evidence="11" id="KW-1133">Transmembrane helix</keyword>
<evidence type="ECO:0000256" key="7">
    <source>
        <dbReference type="ARBA" id="ARBA00022786"/>
    </source>
</evidence>
<keyword evidence="7" id="KW-0833">Ubl conjugation pathway</keyword>
<dbReference type="SMART" id="SM00184">
    <property type="entry name" value="RING"/>
    <property type="match status" value="1"/>
</dbReference>
<dbReference type="GO" id="GO:0016567">
    <property type="term" value="P:protein ubiquitination"/>
    <property type="evidence" value="ECO:0007669"/>
    <property type="project" value="InterPro"/>
</dbReference>
<protein>
    <recommendedName>
        <fullName evidence="3">RING-type E3 ubiquitin transferase</fullName>
        <ecNumber evidence="3">2.3.2.27</ecNumber>
    </recommendedName>
</protein>
<dbReference type="Pfam" id="PF13639">
    <property type="entry name" value="zf-RING_2"/>
    <property type="match status" value="1"/>
</dbReference>
<name>A0AAN9LIX3_CANGL</name>
<dbReference type="EC" id="2.3.2.27" evidence="3"/>
<proteinExistence type="predicted"/>
<evidence type="ECO:0000256" key="6">
    <source>
        <dbReference type="ARBA" id="ARBA00022771"/>
    </source>
</evidence>
<gene>
    <name evidence="13" type="ORF">VNO77_17405</name>
</gene>
<dbReference type="InterPro" id="IPR001841">
    <property type="entry name" value="Znf_RING"/>
</dbReference>
<evidence type="ECO:0000313" key="13">
    <source>
        <dbReference type="EMBL" id="KAK7336855.1"/>
    </source>
</evidence>
<keyword evidence="11" id="KW-0472">Membrane</keyword>
<dbReference type="Proteomes" id="UP001367508">
    <property type="component" value="Unassembled WGS sequence"/>
</dbReference>
<dbReference type="GO" id="GO:0008270">
    <property type="term" value="F:zinc ion binding"/>
    <property type="evidence" value="ECO:0007669"/>
    <property type="project" value="UniProtKB-KW"/>
</dbReference>
<evidence type="ECO:0000256" key="10">
    <source>
        <dbReference type="SAM" id="MobiDB-lite"/>
    </source>
</evidence>
<feature type="domain" description="RING-type" evidence="12">
    <location>
        <begin position="131"/>
        <end position="173"/>
    </location>
</feature>
<sequence length="350" mass="39772">MALNHNQNHSYKLVSQPPSPIKAQPNTIHHPPQPASTLPIVAIIAPIIFVTSLIFIFYLTLMTKSYCSNWHHVNPLRWVSNILRPERHEDQDPSITFSPMMWNQGLDESIIREIPTFQFTKGEGNLSVYGCVVCLTEFQEEDMLKVLPNCSHPFHLDCIDIWLQNNAICPICRSSISGNSTSCPLDHIIAPSSSPQDSQLVSNMGSDEDFVVIELGEEHEGTVTLPQMMQQETSEPREIIGESRSHCTRKTMHLKSRKFHHVSIMGDECIDVGKKDEQFCIQPIRRSFSMDSAIDRQVYLDVQTIIQHNNRHQNEASGSEDCSSRARRSFFPFRYGRGSKTAVLPLENED</sequence>
<dbReference type="InterPro" id="IPR044600">
    <property type="entry name" value="ATL1/ATL16-like"/>
</dbReference>
<evidence type="ECO:0000256" key="2">
    <source>
        <dbReference type="ARBA" id="ARBA00004906"/>
    </source>
</evidence>
<feature type="transmembrane region" description="Helical" evidence="11">
    <location>
        <begin position="40"/>
        <end position="61"/>
    </location>
</feature>
<comment type="caution">
    <text evidence="13">The sequence shown here is derived from an EMBL/GenBank/DDBJ whole genome shotgun (WGS) entry which is preliminary data.</text>
</comment>
<keyword evidence="5" id="KW-0479">Metal-binding</keyword>
<dbReference type="Gene3D" id="3.30.40.10">
    <property type="entry name" value="Zinc/RING finger domain, C3HC4 (zinc finger)"/>
    <property type="match status" value="1"/>
</dbReference>
<dbReference type="PROSITE" id="PS50089">
    <property type="entry name" value="ZF_RING_2"/>
    <property type="match status" value="1"/>
</dbReference>
<dbReference type="PANTHER" id="PTHR46913">
    <property type="entry name" value="RING-H2 FINGER PROTEIN ATL16"/>
    <property type="match status" value="1"/>
</dbReference>
<comment type="catalytic activity">
    <reaction evidence="1">
        <text>S-ubiquitinyl-[E2 ubiquitin-conjugating enzyme]-L-cysteine + [acceptor protein]-L-lysine = [E2 ubiquitin-conjugating enzyme]-L-cysteine + N(6)-ubiquitinyl-[acceptor protein]-L-lysine.</text>
        <dbReference type="EC" id="2.3.2.27"/>
    </reaction>
</comment>
<comment type="pathway">
    <text evidence="2">Protein modification; protein ubiquitination.</text>
</comment>
<dbReference type="EMBL" id="JAYMYQ010000004">
    <property type="protein sequence ID" value="KAK7336855.1"/>
    <property type="molecule type" value="Genomic_DNA"/>
</dbReference>
<evidence type="ECO:0000256" key="1">
    <source>
        <dbReference type="ARBA" id="ARBA00000900"/>
    </source>
</evidence>